<dbReference type="InterPro" id="IPR011075">
    <property type="entry name" value="TetR_C"/>
</dbReference>
<dbReference type="InterPro" id="IPR009057">
    <property type="entry name" value="Homeodomain-like_sf"/>
</dbReference>
<keyword evidence="3" id="KW-0804">Transcription</keyword>
<dbReference type="GO" id="GO:0003677">
    <property type="term" value="F:DNA binding"/>
    <property type="evidence" value="ECO:0007669"/>
    <property type="project" value="UniProtKB-UniRule"/>
</dbReference>
<evidence type="ECO:0000256" key="2">
    <source>
        <dbReference type="ARBA" id="ARBA00023125"/>
    </source>
</evidence>
<evidence type="ECO:0000313" key="6">
    <source>
        <dbReference type="EMBL" id="AFZ69319.1"/>
    </source>
</evidence>
<dbReference type="OrthoDB" id="9812484at2"/>
<dbReference type="Pfam" id="PF00440">
    <property type="entry name" value="TetR_N"/>
    <property type="match status" value="1"/>
</dbReference>
<dbReference type="AlphaFoldDB" id="L0A793"/>
<dbReference type="PATRIC" id="fig|937777.3.peg.3921"/>
<evidence type="ECO:0000313" key="7">
    <source>
        <dbReference type="Proteomes" id="UP000010467"/>
    </source>
</evidence>
<name>L0A793_DEIPD</name>
<dbReference type="KEGG" id="dpd:Deipe_3906"/>
<protein>
    <submittedName>
        <fullName evidence="6">Transcriptional regulator</fullName>
    </submittedName>
</protein>
<proteinExistence type="predicted"/>
<dbReference type="PANTHER" id="PTHR47506:SF6">
    <property type="entry name" value="HTH-TYPE TRANSCRIPTIONAL REPRESSOR NEMR"/>
    <property type="match status" value="1"/>
</dbReference>
<feature type="domain" description="HTH tetR-type" evidence="5">
    <location>
        <begin position="4"/>
        <end position="64"/>
    </location>
</feature>
<dbReference type="SUPFAM" id="SSF48498">
    <property type="entry name" value="Tetracyclin repressor-like, C-terminal domain"/>
    <property type="match status" value="1"/>
</dbReference>
<dbReference type="PROSITE" id="PS50977">
    <property type="entry name" value="HTH_TETR_2"/>
    <property type="match status" value="1"/>
</dbReference>
<keyword evidence="7" id="KW-1185">Reference proteome</keyword>
<feature type="DNA-binding region" description="H-T-H motif" evidence="4">
    <location>
        <begin position="27"/>
        <end position="46"/>
    </location>
</feature>
<geneLocation type="plasmid" evidence="6 7">
    <name>pDEIPE01</name>
</geneLocation>
<dbReference type="Pfam" id="PF16925">
    <property type="entry name" value="TetR_C_13"/>
    <property type="match status" value="1"/>
</dbReference>
<keyword evidence="2 4" id="KW-0238">DNA-binding</keyword>
<dbReference type="RefSeq" id="WP_015231221.1">
    <property type="nucleotide sequence ID" value="NC_019789.1"/>
</dbReference>
<sequence>MARRETHQHILQAGLQLARNRGYHDTGINDVLAAAGVPKGSFYHYFSSKEDFARELLQHYNAAALTVFKAHLSDETLSPRTRLKVLFGTLGPQLEQDGGCLLGHFSQEMGGVSDTLAHACSEALQAQQQLVIQCLLDGQERGDITRDVDASALAASLLDAWQGALMRMKTSRNHAPLENFLTLYFDHFLKP</sequence>
<accession>L0A793</accession>
<evidence type="ECO:0000256" key="1">
    <source>
        <dbReference type="ARBA" id="ARBA00023015"/>
    </source>
</evidence>
<dbReference type="HOGENOM" id="CLU_069356_28_1_0"/>
<evidence type="ECO:0000256" key="3">
    <source>
        <dbReference type="ARBA" id="ARBA00023163"/>
    </source>
</evidence>
<organism evidence="6 7">
    <name type="scientific">Deinococcus peraridilitoris (strain DSM 19664 / LMG 22246 / CIP 109416 / KR-200)</name>
    <dbReference type="NCBI Taxonomy" id="937777"/>
    <lineage>
        <taxon>Bacteria</taxon>
        <taxon>Thermotogati</taxon>
        <taxon>Deinococcota</taxon>
        <taxon>Deinococci</taxon>
        <taxon>Deinococcales</taxon>
        <taxon>Deinococcaceae</taxon>
        <taxon>Deinococcus</taxon>
    </lineage>
</organism>
<dbReference type="EMBL" id="CP003383">
    <property type="protein sequence ID" value="AFZ69319.1"/>
    <property type="molecule type" value="Genomic_DNA"/>
</dbReference>
<evidence type="ECO:0000259" key="5">
    <source>
        <dbReference type="PROSITE" id="PS50977"/>
    </source>
</evidence>
<dbReference type="PANTHER" id="PTHR47506">
    <property type="entry name" value="TRANSCRIPTIONAL REGULATORY PROTEIN"/>
    <property type="match status" value="1"/>
</dbReference>
<reference evidence="7" key="1">
    <citation type="submission" date="2012-03" db="EMBL/GenBank/DDBJ databases">
        <title>Complete sequence of plasmid 1 of Deinococcus peraridilitoris DSM 19664.</title>
        <authorList>
            <person name="Lucas S."/>
            <person name="Copeland A."/>
            <person name="Lapidus A."/>
            <person name="Glavina del Rio T."/>
            <person name="Dalin E."/>
            <person name="Tice H."/>
            <person name="Bruce D."/>
            <person name="Goodwin L."/>
            <person name="Pitluck S."/>
            <person name="Peters L."/>
            <person name="Mikhailova N."/>
            <person name="Lu M."/>
            <person name="Kyrpides N."/>
            <person name="Mavromatis K."/>
            <person name="Ivanova N."/>
            <person name="Brettin T."/>
            <person name="Detter J.C."/>
            <person name="Han C."/>
            <person name="Larimer F."/>
            <person name="Land M."/>
            <person name="Hauser L."/>
            <person name="Markowitz V."/>
            <person name="Cheng J.-F."/>
            <person name="Hugenholtz P."/>
            <person name="Woyke T."/>
            <person name="Wu D."/>
            <person name="Pukall R."/>
            <person name="Steenblock K."/>
            <person name="Brambilla E."/>
            <person name="Klenk H.-P."/>
            <person name="Eisen J.A."/>
        </authorList>
    </citation>
    <scope>NUCLEOTIDE SEQUENCE [LARGE SCALE GENOMIC DNA]</scope>
    <source>
        <strain evidence="7">DSM 19664 / LMG 22246 / CIP 109416 / KR-200</strain>
        <plasmid evidence="7">Plasmid pDEIPE01</plasmid>
    </source>
</reference>
<evidence type="ECO:0000256" key="4">
    <source>
        <dbReference type="PROSITE-ProRule" id="PRU00335"/>
    </source>
</evidence>
<dbReference type="Proteomes" id="UP000010467">
    <property type="component" value="Plasmid pDEIPE01"/>
</dbReference>
<dbReference type="InterPro" id="IPR036271">
    <property type="entry name" value="Tet_transcr_reg_TetR-rel_C_sf"/>
</dbReference>
<dbReference type="SUPFAM" id="SSF46689">
    <property type="entry name" value="Homeodomain-like"/>
    <property type="match status" value="1"/>
</dbReference>
<keyword evidence="6" id="KW-0614">Plasmid</keyword>
<dbReference type="PRINTS" id="PR00455">
    <property type="entry name" value="HTHTETR"/>
</dbReference>
<dbReference type="Gene3D" id="1.10.357.10">
    <property type="entry name" value="Tetracycline Repressor, domain 2"/>
    <property type="match status" value="1"/>
</dbReference>
<gene>
    <name evidence="6" type="ordered locus">Deipe_3906</name>
</gene>
<keyword evidence="1" id="KW-0805">Transcription regulation</keyword>
<dbReference type="InterPro" id="IPR001647">
    <property type="entry name" value="HTH_TetR"/>
</dbReference>